<dbReference type="InterPro" id="IPR037053">
    <property type="entry name" value="Phage_tail_collar_dom_sf"/>
</dbReference>
<dbReference type="SUPFAM" id="SSF88874">
    <property type="entry name" value="Receptor-binding domain of short tail fibre protein gp12"/>
    <property type="match status" value="1"/>
</dbReference>
<proteinExistence type="predicted"/>
<dbReference type="EMBL" id="CP140255">
    <property type="protein sequence ID" value="WQH14101.1"/>
    <property type="molecule type" value="Genomic_DNA"/>
</dbReference>
<evidence type="ECO:0000259" key="1">
    <source>
        <dbReference type="Pfam" id="PF07484"/>
    </source>
</evidence>
<evidence type="ECO:0000313" key="3">
    <source>
        <dbReference type="Proteomes" id="UP001324794"/>
    </source>
</evidence>
<protein>
    <submittedName>
        <fullName evidence="2">Tail fiber protein</fullName>
    </submittedName>
</protein>
<dbReference type="InterPro" id="IPR011083">
    <property type="entry name" value="Phage_tail_collar_dom"/>
</dbReference>
<feature type="domain" description="Phage tail collar" evidence="1">
    <location>
        <begin position="45"/>
        <end position="101"/>
    </location>
</feature>
<keyword evidence="3" id="KW-1185">Reference proteome</keyword>
<accession>A0ABZ0YPM9</accession>
<dbReference type="Gene3D" id="3.90.1340.10">
    <property type="entry name" value="Phage tail collar domain"/>
    <property type="match status" value="1"/>
</dbReference>
<name>A0ABZ0YPM9_9GAMM</name>
<sequence length="241" mass="24955">MQKERSKKQWIIGRAPLALLTIIGAIGGVSQAQATCGPPDSVYIGSVCATAANFCPVNYIELAGQTLSVSSNQALFSLLGCEWGGDCRSSFAVPDMRGRSPVGTGQGNGLSLMRLGQYQGWETHTLSVAEMPVHNHTATLSSAAISASLKAYDGNGASPTPSASNSHFQTVAKNSFQVADEANIYGSGTGSPVTMEGFDVALSGGNINVGLTGNSNAFNIRGPVTPLTHCMATEGLYPPRN</sequence>
<dbReference type="Proteomes" id="UP001324794">
    <property type="component" value="Chromosome"/>
</dbReference>
<organism evidence="2 3">
    <name type="scientific">Vreelandella neptunia</name>
    <dbReference type="NCBI Taxonomy" id="115551"/>
    <lineage>
        <taxon>Bacteria</taxon>
        <taxon>Pseudomonadati</taxon>
        <taxon>Pseudomonadota</taxon>
        <taxon>Gammaproteobacteria</taxon>
        <taxon>Oceanospirillales</taxon>
        <taxon>Halomonadaceae</taxon>
        <taxon>Vreelandella</taxon>
    </lineage>
</organism>
<dbReference type="Pfam" id="PF07484">
    <property type="entry name" value="Collar"/>
    <property type="match status" value="1"/>
</dbReference>
<evidence type="ECO:0000313" key="2">
    <source>
        <dbReference type="EMBL" id="WQH14101.1"/>
    </source>
</evidence>
<dbReference type="RefSeq" id="WP_223289031.1">
    <property type="nucleotide sequence ID" value="NZ_CP140255.1"/>
</dbReference>
<gene>
    <name evidence="2" type="ORF">SR894_06060</name>
</gene>
<reference evidence="2 3" key="1">
    <citation type="submission" date="2023-11" db="EMBL/GenBank/DDBJ databases">
        <title>MicrobeMod: A computational toolkit for identifying prokaryotic methylation and restriction-modification with nanopore sequencing.</title>
        <authorList>
            <person name="Crits-Christoph A."/>
            <person name="Kang S.C."/>
            <person name="Lee H."/>
            <person name="Ostrov N."/>
        </authorList>
    </citation>
    <scope>NUCLEOTIDE SEQUENCE [LARGE SCALE GENOMIC DNA]</scope>
    <source>
        <strain evidence="2 3">ATCC BAA-805</strain>
    </source>
</reference>